<reference evidence="2 3" key="1">
    <citation type="submission" date="2022-06" db="EMBL/GenBank/DDBJ databases">
        <authorList>
            <person name="Xuan X."/>
        </authorList>
    </citation>
    <scope>NUCLEOTIDE SEQUENCE [LARGE SCALE GENOMIC DNA]</scope>
    <source>
        <strain evidence="2 3">2V75</strain>
    </source>
</reference>
<name>A0ABT1AVR5_9FLAO</name>
<organism evidence="2 3">
    <name type="scientific">Robiginitalea marina</name>
    <dbReference type="NCBI Taxonomy" id="2954105"/>
    <lineage>
        <taxon>Bacteria</taxon>
        <taxon>Pseudomonadati</taxon>
        <taxon>Bacteroidota</taxon>
        <taxon>Flavobacteriia</taxon>
        <taxon>Flavobacteriales</taxon>
        <taxon>Flavobacteriaceae</taxon>
        <taxon>Robiginitalea</taxon>
    </lineage>
</organism>
<gene>
    <name evidence="2" type="ORF">NG653_03830</name>
</gene>
<proteinExistence type="predicted"/>
<evidence type="ECO:0000256" key="1">
    <source>
        <dbReference type="SAM" id="SignalP"/>
    </source>
</evidence>
<evidence type="ECO:0000313" key="2">
    <source>
        <dbReference type="EMBL" id="MCO5723971.1"/>
    </source>
</evidence>
<keyword evidence="1" id="KW-0732">Signal</keyword>
<dbReference type="RefSeq" id="WP_252740345.1">
    <property type="nucleotide sequence ID" value="NZ_JAMXIB010000002.1"/>
</dbReference>
<evidence type="ECO:0008006" key="4">
    <source>
        <dbReference type="Google" id="ProtNLM"/>
    </source>
</evidence>
<feature type="chain" id="PRO_5045052441" description="Lipoprotein" evidence="1">
    <location>
        <begin position="23"/>
        <end position="168"/>
    </location>
</feature>
<accession>A0ABT1AVR5</accession>
<keyword evidence="3" id="KW-1185">Reference proteome</keyword>
<sequence length="168" mass="18279">MKKRFFLLLLPGLWACSAGVLEIDTIDFNQESIQVCGNPSTATEVLFKLKGPETLILELQPGLLLNEASSDTLTSAVPGQSQLIYRLLSDQATTGYFCDPIPPVSPTVVEEILAADGTVQVFTTRNPSDTTQFEHTIRLKGISFVNDSGERLTNLEVDEFGTLVTTAN</sequence>
<feature type="signal peptide" evidence="1">
    <location>
        <begin position="1"/>
        <end position="22"/>
    </location>
</feature>
<dbReference type="EMBL" id="JAMXIB010000002">
    <property type="protein sequence ID" value="MCO5723971.1"/>
    <property type="molecule type" value="Genomic_DNA"/>
</dbReference>
<dbReference type="Proteomes" id="UP001206312">
    <property type="component" value="Unassembled WGS sequence"/>
</dbReference>
<comment type="caution">
    <text evidence="2">The sequence shown here is derived from an EMBL/GenBank/DDBJ whole genome shotgun (WGS) entry which is preliminary data.</text>
</comment>
<evidence type="ECO:0000313" key="3">
    <source>
        <dbReference type="Proteomes" id="UP001206312"/>
    </source>
</evidence>
<protein>
    <recommendedName>
        <fullName evidence="4">Lipoprotein</fullName>
    </recommendedName>
</protein>